<keyword evidence="12" id="KW-1185">Reference proteome</keyword>
<evidence type="ECO:0000313" key="11">
    <source>
        <dbReference type="EMBL" id="VDK88219.1"/>
    </source>
</evidence>
<dbReference type="GO" id="GO:0005634">
    <property type="term" value="C:nucleus"/>
    <property type="evidence" value="ECO:0007669"/>
    <property type="project" value="UniProtKB-SubCell"/>
</dbReference>
<dbReference type="InterPro" id="IPR051968">
    <property type="entry name" value="ZnFinger_Homeobox_TR"/>
</dbReference>
<evidence type="ECO:0000256" key="7">
    <source>
        <dbReference type="ARBA" id="ARBA00023155"/>
    </source>
</evidence>
<protein>
    <recommendedName>
        <fullName evidence="10">C2H2-type domain-containing protein</fullName>
    </recommendedName>
</protein>
<dbReference type="Proteomes" id="UP000281553">
    <property type="component" value="Unassembled WGS sequence"/>
</dbReference>
<proteinExistence type="predicted"/>
<dbReference type="PANTHER" id="PTHR45891:SF3">
    <property type="entry name" value="ZINC FINGER PROTEIN 2"/>
    <property type="match status" value="1"/>
</dbReference>
<name>A0A3P6TXW5_DIBLA</name>
<dbReference type="EMBL" id="UYRU01044951">
    <property type="protein sequence ID" value="VDK88219.1"/>
    <property type="molecule type" value="Genomic_DNA"/>
</dbReference>
<organism evidence="11 12">
    <name type="scientific">Dibothriocephalus latus</name>
    <name type="common">Fish tapeworm</name>
    <name type="synonym">Diphyllobothrium latum</name>
    <dbReference type="NCBI Taxonomy" id="60516"/>
    <lineage>
        <taxon>Eukaryota</taxon>
        <taxon>Metazoa</taxon>
        <taxon>Spiralia</taxon>
        <taxon>Lophotrochozoa</taxon>
        <taxon>Platyhelminthes</taxon>
        <taxon>Cestoda</taxon>
        <taxon>Eucestoda</taxon>
        <taxon>Diphyllobothriidea</taxon>
        <taxon>Diphyllobothriidae</taxon>
        <taxon>Dibothriocephalus</taxon>
    </lineage>
</organism>
<feature type="domain" description="C2H2-type" evidence="10">
    <location>
        <begin position="387"/>
        <end position="411"/>
    </location>
</feature>
<evidence type="ECO:0000256" key="8">
    <source>
        <dbReference type="ARBA" id="ARBA00023242"/>
    </source>
</evidence>
<evidence type="ECO:0000259" key="10">
    <source>
        <dbReference type="SMART" id="SM00355"/>
    </source>
</evidence>
<evidence type="ECO:0000313" key="12">
    <source>
        <dbReference type="Proteomes" id="UP000281553"/>
    </source>
</evidence>
<keyword evidence="6" id="KW-0238">DNA-binding</keyword>
<evidence type="ECO:0000256" key="1">
    <source>
        <dbReference type="ARBA" id="ARBA00004123"/>
    </source>
</evidence>
<evidence type="ECO:0000256" key="6">
    <source>
        <dbReference type="ARBA" id="ARBA00023125"/>
    </source>
</evidence>
<dbReference type="FunFam" id="3.30.160.60:FF:000081">
    <property type="entry name" value="Zinc finger homeobox protein 4"/>
    <property type="match status" value="1"/>
</dbReference>
<dbReference type="GO" id="GO:0000978">
    <property type="term" value="F:RNA polymerase II cis-regulatory region sequence-specific DNA binding"/>
    <property type="evidence" value="ECO:0007669"/>
    <property type="project" value="TreeGrafter"/>
</dbReference>
<dbReference type="PANTHER" id="PTHR45891">
    <property type="entry name" value="ZINC FINGER HOMEOBOX PROTEIN"/>
    <property type="match status" value="1"/>
</dbReference>
<keyword evidence="5" id="KW-0862">Zinc</keyword>
<dbReference type="AlphaFoldDB" id="A0A3P6TXW5"/>
<dbReference type="SMART" id="SM00355">
    <property type="entry name" value="ZnF_C2H2"/>
    <property type="match status" value="3"/>
</dbReference>
<keyword evidence="3" id="KW-0677">Repeat</keyword>
<keyword evidence="8" id="KW-0539">Nucleus</keyword>
<keyword evidence="4" id="KW-0863">Zinc-finger</keyword>
<reference evidence="11 12" key="1">
    <citation type="submission" date="2018-11" db="EMBL/GenBank/DDBJ databases">
        <authorList>
            <consortium name="Pathogen Informatics"/>
        </authorList>
    </citation>
    <scope>NUCLEOTIDE SEQUENCE [LARGE SCALE GENOMIC DNA]</scope>
</reference>
<accession>A0A3P6TXW5</accession>
<evidence type="ECO:0000256" key="3">
    <source>
        <dbReference type="ARBA" id="ARBA00022737"/>
    </source>
</evidence>
<evidence type="ECO:0000256" key="9">
    <source>
        <dbReference type="SAM" id="MobiDB-lite"/>
    </source>
</evidence>
<sequence length="588" mass="64557">MITITDSKRPKQSDADALLPESSNSTRTPCISFTGKPPLNVLTEAFLPPELTSVLDIHQKGLVKIPLPQDCLPFVGGRATSCSPRNRNTEAQNCAYCLANVAHPRLGRGESYVCGYKPYRCEICNYSTVTKGNLAIHEQSDKHLNNVQVRQRGPMSKDCYRAVDDQSALTVHGNMSYGIIVSFCHNVFVPKETLFAPSADYDHQQSLQYLKSLEESTTGVLTKFKNGKIAGATGLSLEKESKSPYITNQKMPGDPDVQGSTNSDLDLYAAFNSGPRFLPPVINSFKQQNGLQNNGRHVTKHSSQLLAATVPTKNAPTIQGESFLGLPGDSDLLHLPETMGQPLVCLICSSFCTDNPEALIEHAERSRIPLDLEATNRQVTTHADGMWHCRVCTYRSALKANFQLHCKTEKHAQRLSLLVHIWEGLSTANSSQDEPASGLCGQQLRCLACGFFSGSVHKFRVHCQMLSHVRFARLFSYITHKRDELRAALVAFTQVYVDHLKTMVPSLSVGQTAAADNASKQNAVSVVNSTAATAAVQNLLKMVAEVKIVYDCRSCLHAAPTEAAAENFSWFSVAEVLRHCHSEEHQVS</sequence>
<keyword evidence="2" id="KW-0479">Metal-binding</keyword>
<dbReference type="InterPro" id="IPR036236">
    <property type="entry name" value="Znf_C2H2_sf"/>
</dbReference>
<evidence type="ECO:0000256" key="5">
    <source>
        <dbReference type="ARBA" id="ARBA00022833"/>
    </source>
</evidence>
<evidence type="ECO:0000256" key="4">
    <source>
        <dbReference type="ARBA" id="ARBA00022771"/>
    </source>
</evidence>
<feature type="domain" description="C2H2-type" evidence="10">
    <location>
        <begin position="444"/>
        <end position="468"/>
    </location>
</feature>
<feature type="region of interest" description="Disordered" evidence="9">
    <location>
        <begin position="1"/>
        <end position="28"/>
    </location>
</feature>
<dbReference type="GO" id="GO:0008270">
    <property type="term" value="F:zinc ion binding"/>
    <property type="evidence" value="ECO:0007669"/>
    <property type="project" value="UniProtKB-KW"/>
</dbReference>
<dbReference type="SUPFAM" id="SSF57667">
    <property type="entry name" value="beta-beta-alpha zinc fingers"/>
    <property type="match status" value="1"/>
</dbReference>
<gene>
    <name evidence="11" type="ORF">DILT_LOCUS4169</name>
</gene>
<dbReference type="OrthoDB" id="6417226at2759"/>
<dbReference type="GO" id="GO:0000981">
    <property type="term" value="F:DNA-binding transcription factor activity, RNA polymerase II-specific"/>
    <property type="evidence" value="ECO:0007669"/>
    <property type="project" value="TreeGrafter"/>
</dbReference>
<dbReference type="InterPro" id="IPR013087">
    <property type="entry name" value="Znf_C2H2_type"/>
</dbReference>
<feature type="domain" description="C2H2-type" evidence="10">
    <location>
        <begin position="119"/>
        <end position="143"/>
    </location>
</feature>
<dbReference type="Gene3D" id="3.30.160.60">
    <property type="entry name" value="Classic Zinc Finger"/>
    <property type="match status" value="1"/>
</dbReference>
<keyword evidence="7" id="KW-0371">Homeobox</keyword>
<evidence type="ECO:0000256" key="2">
    <source>
        <dbReference type="ARBA" id="ARBA00022723"/>
    </source>
</evidence>
<feature type="compositionally biased region" description="Basic and acidic residues" evidence="9">
    <location>
        <begin position="1"/>
        <end position="14"/>
    </location>
</feature>
<comment type="subcellular location">
    <subcellularLocation>
        <location evidence="1">Nucleus</location>
    </subcellularLocation>
</comment>